<organism evidence="2 3">
    <name type="scientific">Candidatus Magnetoglobus multicellularis str. Araruama</name>
    <dbReference type="NCBI Taxonomy" id="890399"/>
    <lineage>
        <taxon>Bacteria</taxon>
        <taxon>Pseudomonadati</taxon>
        <taxon>Thermodesulfobacteriota</taxon>
        <taxon>Desulfobacteria</taxon>
        <taxon>Desulfobacterales</taxon>
        <taxon>Desulfobacteraceae</taxon>
        <taxon>Candidatus Magnetoglobus</taxon>
    </lineage>
</organism>
<evidence type="ECO:0000313" key="2">
    <source>
        <dbReference type="EMBL" id="ETR73525.1"/>
    </source>
</evidence>
<evidence type="ECO:0000313" key="3">
    <source>
        <dbReference type="Proteomes" id="UP000189670"/>
    </source>
</evidence>
<evidence type="ECO:0000256" key="1">
    <source>
        <dbReference type="SAM" id="Phobius"/>
    </source>
</evidence>
<reference evidence="3" key="1">
    <citation type="submission" date="2012-11" db="EMBL/GenBank/DDBJ databases">
        <authorList>
            <person name="Lucero-Rivera Y.E."/>
            <person name="Tovar-Ramirez D."/>
        </authorList>
    </citation>
    <scope>NUCLEOTIDE SEQUENCE [LARGE SCALE GENOMIC DNA]</scope>
    <source>
        <strain evidence="3">Araruama</strain>
    </source>
</reference>
<dbReference type="EMBL" id="ATBP01000054">
    <property type="protein sequence ID" value="ETR73525.1"/>
    <property type="molecule type" value="Genomic_DNA"/>
</dbReference>
<feature type="transmembrane region" description="Helical" evidence="1">
    <location>
        <begin position="122"/>
        <end position="143"/>
    </location>
</feature>
<dbReference type="Proteomes" id="UP000189670">
    <property type="component" value="Unassembled WGS sequence"/>
</dbReference>
<protein>
    <submittedName>
        <fullName evidence="2">Uncharacterized protein</fullName>
    </submittedName>
</protein>
<keyword evidence="1" id="KW-1133">Transmembrane helix</keyword>
<name>A0A1V1PFT1_9BACT</name>
<dbReference type="AlphaFoldDB" id="A0A1V1PFT1"/>
<keyword evidence="1" id="KW-0472">Membrane</keyword>
<keyword evidence="1" id="KW-0812">Transmembrane</keyword>
<accession>A0A1V1PFT1</accession>
<proteinExistence type="predicted"/>
<comment type="caution">
    <text evidence="2">The sequence shown here is derived from an EMBL/GenBank/DDBJ whole genome shotgun (WGS) entry which is preliminary data.</text>
</comment>
<sequence>MIDERVIASIQSVMSGDTSIPMGLATMKAGLGSKAAAAALAADSAAKAAAADTAIKVAAADTAMKAAAADTAMKAAAADTAMKAAATNAAMQNAAMTKALTAKAGAAHGGIISKTLATTSKIVMTPMFGGALALGLIIGFEFWRGKVDEKTFS</sequence>
<gene>
    <name evidence="2" type="ORF">OMM_06879</name>
</gene>